<gene>
    <name evidence="1" type="ORF">HF1_11640</name>
</gene>
<dbReference type="HOGENOM" id="CLU_098620_0_0_14"/>
<organism evidence="1 2">
    <name type="scientific">Mycoplasma haemofelis (strain Langford 1)</name>
    <name type="common">Haemobartonella felis</name>
    <dbReference type="NCBI Taxonomy" id="941640"/>
    <lineage>
        <taxon>Bacteria</taxon>
        <taxon>Bacillati</taxon>
        <taxon>Mycoplasmatota</taxon>
        <taxon>Mollicutes</taxon>
        <taxon>Mycoplasmataceae</taxon>
        <taxon>Mycoplasma</taxon>
    </lineage>
</organism>
<reference evidence="1 2" key="1">
    <citation type="journal article" date="2011" name="J. Bacteriol.">
        <title>Complete genome sequence of Mycoplasma haemofelis, a hemotropic mycoplasma.</title>
        <authorList>
            <person name="Barker E.N."/>
            <person name="Helps C.R."/>
            <person name="Peters I.R."/>
            <person name="Darby A.C."/>
            <person name="Radford A.D."/>
            <person name="Tasker S."/>
        </authorList>
    </citation>
    <scope>NUCLEOTIDE SEQUENCE [LARGE SCALE GENOMIC DNA]</scope>
    <source>
        <strain evidence="1 2">Langford 1</strain>
    </source>
</reference>
<proteinExistence type="predicted"/>
<dbReference type="OrthoDB" id="9822126at2"/>
<name>E8ZJ51_MYCHL</name>
<protein>
    <submittedName>
        <fullName evidence="1">Uncharacterized protein</fullName>
    </submittedName>
</protein>
<dbReference type="EMBL" id="FR773153">
    <property type="protein sequence ID" value="CBY93172.1"/>
    <property type="molecule type" value="Genomic_DNA"/>
</dbReference>
<sequence>MANPLLFKSLAGAGGVAAATGAALGIPKLLAEKEKPVSELIKIHNPEKRLITSNAVGDSAWKKAWQAYRTTNKSAPVGKDTFQLSDWSGVIAGDINATDDAKKTLLDACSLNSKKKVLQDSQLYKDVLSYCTRDTTISDLVTESKKTVLSKTGTQTSDPKWKAAWERYRLANKDLSTDVWGVSGFSNSKNNANQNALEGFRDQCESKLASTSIKDMKLLEQVKSWCTAE</sequence>
<evidence type="ECO:0000313" key="2">
    <source>
        <dbReference type="Proteomes" id="UP000008637"/>
    </source>
</evidence>
<keyword evidence="2" id="KW-1185">Reference proteome</keyword>
<accession>E8ZJ51</accession>
<dbReference type="AlphaFoldDB" id="E8ZJ51"/>
<dbReference type="KEGG" id="mha:HF1_11640"/>
<dbReference type="Proteomes" id="UP000008637">
    <property type="component" value="Chromosome"/>
</dbReference>
<evidence type="ECO:0000313" key="1">
    <source>
        <dbReference type="EMBL" id="CBY93172.1"/>
    </source>
</evidence>